<dbReference type="InterPro" id="IPR003593">
    <property type="entry name" value="AAA+_ATPase"/>
</dbReference>
<dbReference type="GO" id="GO:0006865">
    <property type="term" value="P:amino acid transport"/>
    <property type="evidence" value="ECO:0007669"/>
    <property type="project" value="UniProtKB-KW"/>
</dbReference>
<keyword evidence="5 13" id="KW-0067">ATP-binding</keyword>
<gene>
    <name evidence="13" type="ORF">CLV54_3301</name>
</gene>
<name>A0A2M9BB47_9MICO</name>
<dbReference type="SMART" id="SM00382">
    <property type="entry name" value="AAA"/>
    <property type="match status" value="1"/>
</dbReference>
<dbReference type="SMART" id="SM00930">
    <property type="entry name" value="NIL"/>
    <property type="match status" value="1"/>
</dbReference>
<keyword evidence="3" id="KW-1003">Cell membrane</keyword>
<dbReference type="CDD" id="cd03258">
    <property type="entry name" value="ABC_MetN_methionine_transporter"/>
    <property type="match status" value="1"/>
</dbReference>
<dbReference type="GO" id="GO:0016887">
    <property type="term" value="F:ATP hydrolysis activity"/>
    <property type="evidence" value="ECO:0007669"/>
    <property type="project" value="InterPro"/>
</dbReference>
<comment type="function">
    <text evidence="9">Part of the ABC transporter FtsEX involved in cellular division. Has ATPase activity.</text>
</comment>
<evidence type="ECO:0000256" key="9">
    <source>
        <dbReference type="ARBA" id="ARBA00054718"/>
    </source>
</evidence>
<evidence type="ECO:0000256" key="11">
    <source>
        <dbReference type="SAM" id="MobiDB-lite"/>
    </source>
</evidence>
<dbReference type="InterPro" id="IPR041701">
    <property type="entry name" value="MetN_ABC"/>
</dbReference>
<comment type="similarity">
    <text evidence="1">Belongs to the ABC transporter superfamily.</text>
</comment>
<keyword evidence="4" id="KW-0547">Nucleotide-binding</keyword>
<feature type="domain" description="ABC transporter" evidence="12">
    <location>
        <begin position="38"/>
        <end position="277"/>
    </location>
</feature>
<keyword evidence="6" id="KW-1278">Translocase</keyword>
<dbReference type="OrthoDB" id="4283894at2"/>
<dbReference type="InterPro" id="IPR018449">
    <property type="entry name" value="NIL_domain"/>
</dbReference>
<dbReference type="PROSITE" id="PS00211">
    <property type="entry name" value="ABC_TRANSPORTER_1"/>
    <property type="match status" value="1"/>
</dbReference>
<dbReference type="GO" id="GO:0005886">
    <property type="term" value="C:plasma membrane"/>
    <property type="evidence" value="ECO:0007669"/>
    <property type="project" value="UniProtKB-ARBA"/>
</dbReference>
<evidence type="ECO:0000256" key="3">
    <source>
        <dbReference type="ARBA" id="ARBA00022475"/>
    </source>
</evidence>
<evidence type="ECO:0000256" key="2">
    <source>
        <dbReference type="ARBA" id="ARBA00022448"/>
    </source>
</evidence>
<evidence type="ECO:0000256" key="4">
    <source>
        <dbReference type="ARBA" id="ARBA00022741"/>
    </source>
</evidence>
<evidence type="ECO:0000313" key="14">
    <source>
        <dbReference type="Proteomes" id="UP000230161"/>
    </source>
</evidence>
<evidence type="ECO:0000259" key="12">
    <source>
        <dbReference type="PROSITE" id="PS50893"/>
    </source>
</evidence>
<dbReference type="Proteomes" id="UP000230161">
    <property type="component" value="Unassembled WGS sequence"/>
</dbReference>
<dbReference type="FunFam" id="3.40.50.300:FF:000056">
    <property type="entry name" value="Cell division ATP-binding protein FtsE"/>
    <property type="match status" value="1"/>
</dbReference>
<comment type="caution">
    <text evidence="13">The sequence shown here is derived from an EMBL/GenBank/DDBJ whole genome shotgun (WGS) entry which is preliminary data.</text>
</comment>
<dbReference type="InterPro" id="IPR045865">
    <property type="entry name" value="ACT-like_dom_sf"/>
</dbReference>
<proteinExistence type="inferred from homology"/>
<dbReference type="InterPro" id="IPR003439">
    <property type="entry name" value="ABC_transporter-like_ATP-bd"/>
</dbReference>
<evidence type="ECO:0000256" key="10">
    <source>
        <dbReference type="ARBA" id="ARBA00063837"/>
    </source>
</evidence>
<dbReference type="SUPFAM" id="SSF55021">
    <property type="entry name" value="ACT-like"/>
    <property type="match status" value="1"/>
</dbReference>
<dbReference type="InterPro" id="IPR027417">
    <property type="entry name" value="P-loop_NTPase"/>
</dbReference>
<sequence>MNRPQQHQRHQNQPHHQYHRQHRLTPTTDRSEIVPTIVQFEGVSKTFETKQQTVTAIDGIDLSIEEGEIFGVIGYSGAGKSTLVRLVNGLERITGGRLIVDGNDIGAMRESELRKVRLGIGMIFQQFNLFRSRTVAGNVAYPLRVAGWKKEARDRRVAELLDFVGLLDRAHDYPDQLSGGQKQRVGVARALATSPKLLLADESTSALDPETTQEVLRLLQKVNRELGVTIIVITHEMDVVRSIADRVAVLEKGKIVEQGAVFDIFSDPQTDTARRFISTVIRNQPSHTDLDRLQKVHSGRIVNVEIHESVRIGDILTHAFTEHGVRFEVVYGGIGAIQERSFGSLTLELNGPDDGIDAFLAQLRTVTTVEEVRS</sequence>
<dbReference type="EMBL" id="PGFB01000007">
    <property type="protein sequence ID" value="PJJ55165.1"/>
    <property type="molecule type" value="Genomic_DNA"/>
</dbReference>
<accession>A0A2M9BB47</accession>
<reference evidence="13 14" key="1">
    <citation type="submission" date="2017-11" db="EMBL/GenBank/DDBJ databases">
        <title>Genomic Encyclopedia of Archaeal and Bacterial Type Strains, Phase II (KMG-II): From Individual Species to Whole Genera.</title>
        <authorList>
            <person name="Goeker M."/>
        </authorList>
    </citation>
    <scope>NUCLEOTIDE SEQUENCE [LARGE SCALE GENOMIC DNA]</scope>
    <source>
        <strain evidence="13 14">DSM 25625</strain>
    </source>
</reference>
<evidence type="ECO:0000256" key="7">
    <source>
        <dbReference type="ARBA" id="ARBA00022970"/>
    </source>
</evidence>
<dbReference type="Gene3D" id="3.30.70.260">
    <property type="match status" value="1"/>
</dbReference>
<keyword evidence="2" id="KW-0813">Transport</keyword>
<dbReference type="GO" id="GO:0005524">
    <property type="term" value="F:ATP binding"/>
    <property type="evidence" value="ECO:0007669"/>
    <property type="project" value="UniProtKB-KW"/>
</dbReference>
<comment type="subunit">
    <text evidence="10">Homodimer. Forms a membrane-associated complex with FtsX.</text>
</comment>
<dbReference type="Gene3D" id="3.40.50.300">
    <property type="entry name" value="P-loop containing nucleotide triphosphate hydrolases"/>
    <property type="match status" value="1"/>
</dbReference>
<dbReference type="Pfam" id="PF09383">
    <property type="entry name" value="NIL"/>
    <property type="match status" value="1"/>
</dbReference>
<feature type="compositionally biased region" description="Basic residues" evidence="11">
    <location>
        <begin position="1"/>
        <end position="23"/>
    </location>
</feature>
<evidence type="ECO:0000256" key="1">
    <source>
        <dbReference type="ARBA" id="ARBA00005417"/>
    </source>
</evidence>
<organism evidence="13 14">
    <name type="scientific">Compostimonas suwonensis</name>
    <dbReference type="NCBI Taxonomy" id="1048394"/>
    <lineage>
        <taxon>Bacteria</taxon>
        <taxon>Bacillati</taxon>
        <taxon>Actinomycetota</taxon>
        <taxon>Actinomycetes</taxon>
        <taxon>Micrococcales</taxon>
        <taxon>Microbacteriaceae</taxon>
        <taxon>Compostimonas</taxon>
    </lineage>
</organism>
<dbReference type="SUPFAM" id="SSF52540">
    <property type="entry name" value="P-loop containing nucleoside triphosphate hydrolases"/>
    <property type="match status" value="1"/>
</dbReference>
<dbReference type="AlphaFoldDB" id="A0A2M9BB47"/>
<evidence type="ECO:0000256" key="6">
    <source>
        <dbReference type="ARBA" id="ARBA00022967"/>
    </source>
</evidence>
<evidence type="ECO:0000256" key="5">
    <source>
        <dbReference type="ARBA" id="ARBA00022840"/>
    </source>
</evidence>
<evidence type="ECO:0000313" key="13">
    <source>
        <dbReference type="EMBL" id="PJJ55165.1"/>
    </source>
</evidence>
<feature type="region of interest" description="Disordered" evidence="11">
    <location>
        <begin position="1"/>
        <end position="31"/>
    </location>
</feature>
<keyword evidence="7" id="KW-0029">Amino-acid transport</keyword>
<dbReference type="InterPro" id="IPR017871">
    <property type="entry name" value="ABC_transporter-like_CS"/>
</dbReference>
<dbReference type="PANTHER" id="PTHR43166:SF30">
    <property type="entry name" value="METHIONINE IMPORT ATP-BINDING PROTEIN METN"/>
    <property type="match status" value="1"/>
</dbReference>
<keyword evidence="14" id="KW-1185">Reference proteome</keyword>
<dbReference type="InterPro" id="IPR050086">
    <property type="entry name" value="MetN_ABC_transporter-like"/>
</dbReference>
<dbReference type="PROSITE" id="PS50893">
    <property type="entry name" value="ABC_TRANSPORTER_2"/>
    <property type="match status" value="1"/>
</dbReference>
<protein>
    <submittedName>
        <fullName evidence="13">D-methionine transport system ATP-binding protein</fullName>
    </submittedName>
</protein>
<keyword evidence="8" id="KW-0472">Membrane</keyword>
<dbReference type="Pfam" id="PF00005">
    <property type="entry name" value="ABC_tran"/>
    <property type="match status" value="1"/>
</dbReference>
<evidence type="ECO:0000256" key="8">
    <source>
        <dbReference type="ARBA" id="ARBA00023136"/>
    </source>
</evidence>
<dbReference type="PANTHER" id="PTHR43166">
    <property type="entry name" value="AMINO ACID IMPORT ATP-BINDING PROTEIN"/>
    <property type="match status" value="1"/>
</dbReference>